<keyword evidence="4" id="KW-0067">ATP-binding</keyword>
<dbReference type="InterPro" id="IPR003594">
    <property type="entry name" value="HATPase_dom"/>
</dbReference>
<dbReference type="GO" id="GO:0005524">
    <property type="term" value="F:ATP binding"/>
    <property type="evidence" value="ECO:0007669"/>
    <property type="project" value="UniProtKB-KW"/>
</dbReference>
<dbReference type="InterPro" id="IPR036890">
    <property type="entry name" value="HATPase_C_sf"/>
</dbReference>
<dbReference type="Pfam" id="PF13581">
    <property type="entry name" value="HATPase_c_2"/>
    <property type="match status" value="1"/>
</dbReference>
<keyword evidence="1" id="KW-0418">Kinase</keyword>
<evidence type="ECO:0000256" key="1">
    <source>
        <dbReference type="ARBA" id="ARBA00022527"/>
    </source>
</evidence>
<reference evidence="5" key="1">
    <citation type="journal article" date="2019" name="Int. J. Syst. Evol. Microbiol.">
        <title>The Global Catalogue of Microorganisms (GCM) 10K type strain sequencing project: providing services to taxonomists for standard genome sequencing and annotation.</title>
        <authorList>
            <consortium name="The Broad Institute Genomics Platform"/>
            <consortium name="The Broad Institute Genome Sequencing Center for Infectious Disease"/>
            <person name="Wu L."/>
            <person name="Ma J."/>
        </authorList>
    </citation>
    <scope>NUCLEOTIDE SEQUENCE [LARGE SCALE GENOMIC DNA]</scope>
    <source>
        <strain evidence="5">TBRC 1826</strain>
    </source>
</reference>
<feature type="domain" description="Histidine kinase/HSP90-like ATPase" evidence="3">
    <location>
        <begin position="14"/>
        <end position="117"/>
    </location>
</feature>
<keyword evidence="1" id="KW-0723">Serine/threonine-protein kinase</keyword>
<dbReference type="PANTHER" id="PTHR35526">
    <property type="entry name" value="ANTI-SIGMA-F FACTOR RSBW-RELATED"/>
    <property type="match status" value="1"/>
</dbReference>
<feature type="region of interest" description="Disordered" evidence="2">
    <location>
        <begin position="142"/>
        <end position="161"/>
    </location>
</feature>
<evidence type="ECO:0000259" key="3">
    <source>
        <dbReference type="Pfam" id="PF13581"/>
    </source>
</evidence>
<dbReference type="RefSeq" id="WP_378530229.1">
    <property type="nucleotide sequence ID" value="NZ_JBHSBH010000004.1"/>
</dbReference>
<keyword evidence="4" id="KW-0547">Nucleotide-binding</keyword>
<dbReference type="Gene3D" id="3.30.565.10">
    <property type="entry name" value="Histidine kinase-like ATPase, C-terminal domain"/>
    <property type="match status" value="1"/>
</dbReference>
<organism evidence="4 5">
    <name type="scientific">Nocardiopsis sediminis</name>
    <dbReference type="NCBI Taxonomy" id="1778267"/>
    <lineage>
        <taxon>Bacteria</taxon>
        <taxon>Bacillati</taxon>
        <taxon>Actinomycetota</taxon>
        <taxon>Actinomycetes</taxon>
        <taxon>Streptosporangiales</taxon>
        <taxon>Nocardiopsidaceae</taxon>
        <taxon>Nocardiopsis</taxon>
    </lineage>
</organism>
<proteinExistence type="predicted"/>
<comment type="caution">
    <text evidence="4">The sequence shown here is derived from an EMBL/GenBank/DDBJ whole genome shotgun (WGS) entry which is preliminary data.</text>
</comment>
<feature type="region of interest" description="Disordered" evidence="2">
    <location>
        <begin position="85"/>
        <end position="104"/>
    </location>
</feature>
<evidence type="ECO:0000313" key="5">
    <source>
        <dbReference type="Proteomes" id="UP001595847"/>
    </source>
</evidence>
<dbReference type="Proteomes" id="UP001595847">
    <property type="component" value="Unassembled WGS sequence"/>
</dbReference>
<dbReference type="SUPFAM" id="SSF55874">
    <property type="entry name" value="ATPase domain of HSP90 chaperone/DNA topoisomerase II/histidine kinase"/>
    <property type="match status" value="1"/>
</dbReference>
<evidence type="ECO:0000256" key="2">
    <source>
        <dbReference type="SAM" id="MobiDB-lite"/>
    </source>
</evidence>
<name>A0ABV8FK27_9ACTN</name>
<dbReference type="EMBL" id="JBHSBH010000004">
    <property type="protein sequence ID" value="MFC3995261.1"/>
    <property type="molecule type" value="Genomic_DNA"/>
</dbReference>
<keyword evidence="1" id="KW-0808">Transferase</keyword>
<keyword evidence="5" id="KW-1185">Reference proteome</keyword>
<gene>
    <name evidence="4" type="ORF">ACFOVU_05020</name>
</gene>
<sequence length="161" mass="16616">MGVQRFTKRFAGVPDSIAEARHWLAGLFPPGSGDAGPPPESRSNAVLLLSEVATNAVRYTASGGCDGAFTVRVHLSPATLRVQVEDGGSATSTPRRMAAGPGDERGRGLVLVDAIADLWGPLVDPPGMFFDLSWAPVTRNGAGRGAGPGACVRRNTGPGRP</sequence>
<protein>
    <submittedName>
        <fullName evidence="4">ATP-binding protein</fullName>
    </submittedName>
</protein>
<accession>A0ABV8FK27</accession>
<evidence type="ECO:0000313" key="4">
    <source>
        <dbReference type="EMBL" id="MFC3995261.1"/>
    </source>
</evidence>
<dbReference type="PANTHER" id="PTHR35526:SF3">
    <property type="entry name" value="ANTI-SIGMA-F FACTOR RSBW"/>
    <property type="match status" value="1"/>
</dbReference>
<dbReference type="CDD" id="cd16936">
    <property type="entry name" value="HATPase_RsbW-like"/>
    <property type="match status" value="1"/>
</dbReference>
<dbReference type="InterPro" id="IPR050267">
    <property type="entry name" value="Anti-sigma-factor_SerPK"/>
</dbReference>